<evidence type="ECO:0000313" key="2">
    <source>
        <dbReference type="Proteomes" id="UP000494245"/>
    </source>
</evidence>
<protein>
    <submittedName>
        <fullName evidence="1">Uncharacterized protein</fullName>
    </submittedName>
</protein>
<dbReference type="AlphaFoldDB" id="A0A6V8LTP7"/>
<evidence type="ECO:0000313" key="1">
    <source>
        <dbReference type="EMBL" id="GFK93469.1"/>
    </source>
</evidence>
<gene>
    <name evidence="1" type="ORF">NNJEOMEG_01302</name>
</gene>
<proteinExistence type="predicted"/>
<comment type="caution">
    <text evidence="1">The sequence shown here is derived from an EMBL/GenBank/DDBJ whole genome shotgun (WGS) entry which is preliminary data.</text>
</comment>
<name>A0A6V8LTP7_9BACT</name>
<dbReference type="EMBL" id="BLTE01000004">
    <property type="protein sequence ID" value="GFK93469.1"/>
    <property type="molecule type" value="Genomic_DNA"/>
</dbReference>
<sequence length="134" mass="15161">MFPFLRTLREKDINSTQLGKARTYRLARGDQTMTFKGRLLGFYHAEGDCLEPEAQNKTHLLTIAIFRTSSRYLIYYVLNYVNNEHLSGRQVHVHATPDLEAAARFVDAMTYANRKSFAQGVLEDARATDASSAG</sequence>
<reference evidence="1 2" key="2">
    <citation type="submission" date="2020-05" db="EMBL/GenBank/DDBJ databases">
        <title>Draft genome sequence of Desulfovibrio sp. strainFSS-1.</title>
        <authorList>
            <person name="Shimoshige H."/>
            <person name="Kobayashi H."/>
            <person name="Maekawa T."/>
        </authorList>
    </citation>
    <scope>NUCLEOTIDE SEQUENCE [LARGE SCALE GENOMIC DNA]</scope>
    <source>
        <strain evidence="1 2">SIID29052-01</strain>
    </source>
</reference>
<reference evidence="1 2" key="1">
    <citation type="submission" date="2020-04" db="EMBL/GenBank/DDBJ databases">
        <authorList>
            <consortium name="Desulfovibrio sp. FSS-1 genome sequencing consortium"/>
            <person name="Shimoshige H."/>
            <person name="Kobayashi H."/>
            <person name="Maekawa T."/>
        </authorList>
    </citation>
    <scope>NUCLEOTIDE SEQUENCE [LARGE SCALE GENOMIC DNA]</scope>
    <source>
        <strain evidence="1 2">SIID29052-01</strain>
    </source>
</reference>
<accession>A0A6V8LTP7</accession>
<dbReference type="RefSeq" id="WP_173082517.1">
    <property type="nucleotide sequence ID" value="NZ_BLTE01000004.1"/>
</dbReference>
<dbReference type="Proteomes" id="UP000494245">
    <property type="component" value="Unassembled WGS sequence"/>
</dbReference>
<keyword evidence="2" id="KW-1185">Reference proteome</keyword>
<organism evidence="1 2">
    <name type="scientific">Fundidesulfovibrio magnetotacticus</name>
    <dbReference type="NCBI Taxonomy" id="2730080"/>
    <lineage>
        <taxon>Bacteria</taxon>
        <taxon>Pseudomonadati</taxon>
        <taxon>Thermodesulfobacteriota</taxon>
        <taxon>Desulfovibrionia</taxon>
        <taxon>Desulfovibrionales</taxon>
        <taxon>Desulfovibrionaceae</taxon>
        <taxon>Fundidesulfovibrio</taxon>
    </lineage>
</organism>